<dbReference type="InterPro" id="IPR004840">
    <property type="entry name" value="Amino_acid_permease_CS"/>
</dbReference>
<name>A0A0R1S662_9LACO</name>
<dbReference type="PATRIC" id="fig|1122152.4.peg.485"/>
<keyword evidence="6 8" id="KW-1133">Transmembrane helix</keyword>
<feature type="transmembrane region" description="Helical" evidence="8">
    <location>
        <begin position="417"/>
        <end position="435"/>
    </location>
</feature>
<gene>
    <name evidence="10" type="ORF">FC23_GL000477</name>
</gene>
<dbReference type="GO" id="GO:0055085">
    <property type="term" value="P:transmembrane transport"/>
    <property type="evidence" value="ECO:0007669"/>
    <property type="project" value="InterPro"/>
</dbReference>
<dbReference type="Gene3D" id="1.20.1740.10">
    <property type="entry name" value="Amino acid/polyamine transporter I"/>
    <property type="match status" value="1"/>
</dbReference>
<proteinExistence type="predicted"/>
<organism evidence="10 11">
    <name type="scientific">Lactobacillus psittaci DSM 15354</name>
    <dbReference type="NCBI Taxonomy" id="1122152"/>
    <lineage>
        <taxon>Bacteria</taxon>
        <taxon>Bacillati</taxon>
        <taxon>Bacillota</taxon>
        <taxon>Bacilli</taxon>
        <taxon>Lactobacillales</taxon>
        <taxon>Lactobacillaceae</taxon>
        <taxon>Lactobacillus</taxon>
    </lineage>
</organism>
<feature type="transmembrane region" description="Helical" evidence="8">
    <location>
        <begin position="350"/>
        <end position="369"/>
    </location>
</feature>
<reference evidence="10 11" key="1">
    <citation type="journal article" date="2015" name="Genome Announc.">
        <title>Expanding the biotechnology potential of lactobacilli through comparative genomics of 213 strains and associated genera.</title>
        <authorList>
            <person name="Sun Z."/>
            <person name="Harris H.M."/>
            <person name="McCann A."/>
            <person name="Guo C."/>
            <person name="Argimon S."/>
            <person name="Zhang W."/>
            <person name="Yang X."/>
            <person name="Jeffery I.B."/>
            <person name="Cooney J.C."/>
            <person name="Kagawa T.F."/>
            <person name="Liu W."/>
            <person name="Song Y."/>
            <person name="Salvetti E."/>
            <person name="Wrobel A."/>
            <person name="Rasinkangas P."/>
            <person name="Parkhill J."/>
            <person name="Rea M.C."/>
            <person name="O'Sullivan O."/>
            <person name="Ritari J."/>
            <person name="Douillard F.P."/>
            <person name="Paul Ross R."/>
            <person name="Yang R."/>
            <person name="Briner A.E."/>
            <person name="Felis G.E."/>
            <person name="de Vos W.M."/>
            <person name="Barrangou R."/>
            <person name="Klaenhammer T.R."/>
            <person name="Caufield P.W."/>
            <person name="Cui Y."/>
            <person name="Zhang H."/>
            <person name="O'Toole P.W."/>
        </authorList>
    </citation>
    <scope>NUCLEOTIDE SEQUENCE [LARGE SCALE GENOMIC DNA]</scope>
    <source>
        <strain evidence="10 11">DSM 15354</strain>
    </source>
</reference>
<evidence type="ECO:0000256" key="1">
    <source>
        <dbReference type="ARBA" id="ARBA00004651"/>
    </source>
</evidence>
<dbReference type="GO" id="GO:0005886">
    <property type="term" value="C:plasma membrane"/>
    <property type="evidence" value="ECO:0007669"/>
    <property type="project" value="UniProtKB-SubCell"/>
</dbReference>
<evidence type="ECO:0000313" key="10">
    <source>
        <dbReference type="EMBL" id="KRL61795.1"/>
    </source>
</evidence>
<dbReference type="GO" id="GO:0006865">
    <property type="term" value="P:amino acid transport"/>
    <property type="evidence" value="ECO:0007669"/>
    <property type="project" value="UniProtKB-KW"/>
</dbReference>
<keyword evidence="11" id="KW-1185">Reference proteome</keyword>
<dbReference type="FunFam" id="1.20.1740.10:FF:000001">
    <property type="entry name" value="Amino acid permease"/>
    <property type="match status" value="1"/>
</dbReference>
<protein>
    <submittedName>
        <fullName evidence="10">Phenylalanine-specific permease</fullName>
    </submittedName>
</protein>
<feature type="transmembrane region" description="Helical" evidence="8">
    <location>
        <begin position="297"/>
        <end position="317"/>
    </location>
</feature>
<dbReference type="Pfam" id="PF00324">
    <property type="entry name" value="AA_permease"/>
    <property type="match status" value="1"/>
</dbReference>
<keyword evidence="5" id="KW-0029">Amino-acid transport</keyword>
<evidence type="ECO:0000256" key="5">
    <source>
        <dbReference type="ARBA" id="ARBA00022970"/>
    </source>
</evidence>
<keyword evidence="7 8" id="KW-0472">Membrane</keyword>
<dbReference type="eggNOG" id="COG1113">
    <property type="taxonomic scope" value="Bacteria"/>
</dbReference>
<evidence type="ECO:0000313" key="11">
    <source>
        <dbReference type="Proteomes" id="UP000051931"/>
    </source>
</evidence>
<evidence type="ECO:0000256" key="2">
    <source>
        <dbReference type="ARBA" id="ARBA00022448"/>
    </source>
</evidence>
<dbReference type="Proteomes" id="UP000051931">
    <property type="component" value="Unassembled WGS sequence"/>
</dbReference>
<evidence type="ECO:0000256" key="8">
    <source>
        <dbReference type="SAM" id="Phobius"/>
    </source>
</evidence>
<dbReference type="EMBL" id="AZFB01000019">
    <property type="protein sequence ID" value="KRL61795.1"/>
    <property type="molecule type" value="Genomic_DNA"/>
</dbReference>
<keyword evidence="3" id="KW-1003">Cell membrane</keyword>
<feature type="transmembrane region" description="Helical" evidence="8">
    <location>
        <begin position="441"/>
        <end position="460"/>
    </location>
</feature>
<feature type="transmembrane region" description="Helical" evidence="8">
    <location>
        <begin position="107"/>
        <end position="132"/>
    </location>
</feature>
<dbReference type="AlphaFoldDB" id="A0A0R1S662"/>
<feature type="transmembrane region" description="Helical" evidence="8">
    <location>
        <begin position="30"/>
        <end position="48"/>
    </location>
</feature>
<feature type="transmembrane region" description="Helical" evidence="8">
    <location>
        <begin position="138"/>
        <end position="155"/>
    </location>
</feature>
<keyword evidence="2" id="KW-0813">Transport</keyword>
<evidence type="ECO:0000256" key="3">
    <source>
        <dbReference type="ARBA" id="ARBA00022475"/>
    </source>
</evidence>
<comment type="caution">
    <text evidence="10">The sequence shown here is derived from an EMBL/GenBank/DDBJ whole genome shotgun (WGS) entry which is preliminary data.</text>
</comment>
<comment type="subcellular location">
    <subcellularLocation>
        <location evidence="1">Cell membrane</location>
        <topology evidence="1">Multi-pass membrane protein</topology>
    </subcellularLocation>
</comment>
<evidence type="ECO:0000256" key="7">
    <source>
        <dbReference type="ARBA" id="ARBA00023136"/>
    </source>
</evidence>
<evidence type="ECO:0000256" key="6">
    <source>
        <dbReference type="ARBA" id="ARBA00022989"/>
    </source>
</evidence>
<sequence length="466" mass="51710">MLRKGDLMKKEEKTNTTQTGYRRTLSNSHIQLIALGGTIGTGLFLGVGDSIHRAGPSVILIFIIVGFFLFLLMRALGELILSDLKKHTYIEFIEKYLGKNVGFISGYLYWISWLTLAMAELTALGIYFEYWFPHLPTWLPGLVTMVVLLIINLISAKVFGNLEFSFAIIKILTILAFVVMIGYFLLVGESTKYGDISLTNLNAGGGFFAKGSHGFLLGFQMVIFSFIGVELIGLTAAEAQDPKNTIARAIDQLPIRIILFYVIAIVAILVAIPWPKISTTSSPFVQALSATGIKNAGSIINFVVISAAISSTNSFLYSAGRLLFSVNFDGKSKWSKTFGKLSKTQVPRNALIFSSLIIACAPLITLIIGDSAFTFISSTSTSMFLIIWAIMILTHIRYRKETANEDLKSFQMPLFPYLDYLVLAFFIAMIALLLYLDKFRIPMIAALVTFVILYSITKFVREKNNN</sequence>
<dbReference type="PIRSF" id="PIRSF006060">
    <property type="entry name" value="AA_transporter"/>
    <property type="match status" value="1"/>
</dbReference>
<feature type="transmembrane region" description="Helical" evidence="8">
    <location>
        <begin position="215"/>
        <end position="237"/>
    </location>
</feature>
<keyword evidence="4 8" id="KW-0812">Transmembrane</keyword>
<dbReference type="PANTHER" id="PTHR43495">
    <property type="entry name" value="GABA PERMEASE"/>
    <property type="match status" value="1"/>
</dbReference>
<evidence type="ECO:0000256" key="4">
    <source>
        <dbReference type="ARBA" id="ARBA00022692"/>
    </source>
</evidence>
<feature type="transmembrane region" description="Helical" evidence="8">
    <location>
        <begin position="375"/>
        <end position="396"/>
    </location>
</feature>
<feature type="transmembrane region" description="Helical" evidence="8">
    <location>
        <begin position="167"/>
        <end position="186"/>
    </location>
</feature>
<feature type="transmembrane region" description="Helical" evidence="8">
    <location>
        <begin position="258"/>
        <end position="277"/>
    </location>
</feature>
<dbReference type="PANTHER" id="PTHR43495:SF2">
    <property type="entry name" value="D-SERINE_D-ALANINE_GLYCINE TRANSPORTER"/>
    <property type="match status" value="1"/>
</dbReference>
<dbReference type="PROSITE" id="PS00218">
    <property type="entry name" value="AMINO_ACID_PERMEASE_1"/>
    <property type="match status" value="1"/>
</dbReference>
<feature type="transmembrane region" description="Helical" evidence="8">
    <location>
        <begin position="54"/>
        <end position="76"/>
    </location>
</feature>
<accession>A0A0R1S662</accession>
<feature type="domain" description="Amino acid permease/ SLC12A" evidence="9">
    <location>
        <begin position="29"/>
        <end position="458"/>
    </location>
</feature>
<dbReference type="InterPro" id="IPR004841">
    <property type="entry name" value="AA-permease/SLC12A_dom"/>
</dbReference>
<evidence type="ECO:0000259" key="9">
    <source>
        <dbReference type="Pfam" id="PF00324"/>
    </source>
</evidence>